<feature type="domain" description="PH" evidence="2">
    <location>
        <begin position="29"/>
        <end position="121"/>
    </location>
</feature>
<dbReference type="SUPFAM" id="SSF50729">
    <property type="entry name" value="PH domain-like"/>
    <property type="match status" value="1"/>
</dbReference>
<organism evidence="3 4">
    <name type="scientific">Cylicocyclus nassatus</name>
    <name type="common">Nematode worm</name>
    <dbReference type="NCBI Taxonomy" id="53992"/>
    <lineage>
        <taxon>Eukaryota</taxon>
        <taxon>Metazoa</taxon>
        <taxon>Ecdysozoa</taxon>
        <taxon>Nematoda</taxon>
        <taxon>Chromadorea</taxon>
        <taxon>Rhabditida</taxon>
        <taxon>Rhabditina</taxon>
        <taxon>Rhabditomorpha</taxon>
        <taxon>Strongyloidea</taxon>
        <taxon>Strongylidae</taxon>
        <taxon>Cylicocyclus</taxon>
    </lineage>
</organism>
<evidence type="ECO:0000259" key="2">
    <source>
        <dbReference type="SMART" id="SM00233"/>
    </source>
</evidence>
<dbReference type="EMBL" id="CATQJL010000316">
    <property type="protein sequence ID" value="CAJ0607407.1"/>
    <property type="molecule type" value="Genomic_DNA"/>
</dbReference>
<dbReference type="Proteomes" id="UP001176961">
    <property type="component" value="Unassembled WGS sequence"/>
</dbReference>
<feature type="compositionally biased region" description="Low complexity" evidence="1">
    <location>
        <begin position="1"/>
        <end position="11"/>
    </location>
</feature>
<dbReference type="SMART" id="SM00233">
    <property type="entry name" value="PH"/>
    <property type="match status" value="1"/>
</dbReference>
<accession>A0AA36HC19</accession>
<evidence type="ECO:0000313" key="3">
    <source>
        <dbReference type="EMBL" id="CAJ0607407.1"/>
    </source>
</evidence>
<gene>
    <name evidence="3" type="ORF">CYNAS_LOCUS19390</name>
</gene>
<sequence>MKSSSSSSSESYRWKTAKPTSSSSESDPIKMEGEILLTLKKKQPHRARKYYAIMTKGYLQLFTNKENPAYRYQIDLSKVVLKDEGKSITINFRVESHIFVPVDENSFEKWRDCIFKHQLYRKSRTM</sequence>
<evidence type="ECO:0000256" key="1">
    <source>
        <dbReference type="SAM" id="MobiDB-lite"/>
    </source>
</evidence>
<evidence type="ECO:0000313" key="4">
    <source>
        <dbReference type="Proteomes" id="UP001176961"/>
    </source>
</evidence>
<protein>
    <recommendedName>
        <fullName evidence="2">PH domain-containing protein</fullName>
    </recommendedName>
</protein>
<keyword evidence="4" id="KW-1185">Reference proteome</keyword>
<proteinExistence type="predicted"/>
<reference evidence="3" key="1">
    <citation type="submission" date="2023-07" db="EMBL/GenBank/DDBJ databases">
        <authorList>
            <consortium name="CYATHOMIX"/>
        </authorList>
    </citation>
    <scope>NUCLEOTIDE SEQUENCE</scope>
    <source>
        <strain evidence="3">N/A</strain>
    </source>
</reference>
<dbReference type="InterPro" id="IPR001849">
    <property type="entry name" value="PH_domain"/>
</dbReference>
<name>A0AA36HC19_CYLNA</name>
<comment type="caution">
    <text evidence="3">The sequence shown here is derived from an EMBL/GenBank/DDBJ whole genome shotgun (WGS) entry which is preliminary data.</text>
</comment>
<feature type="region of interest" description="Disordered" evidence="1">
    <location>
        <begin position="1"/>
        <end position="28"/>
    </location>
</feature>
<dbReference type="AlphaFoldDB" id="A0AA36HC19"/>